<evidence type="ECO:0000313" key="2">
    <source>
        <dbReference type="EMBL" id="GAA4495014.1"/>
    </source>
</evidence>
<evidence type="ECO:0000256" key="1">
    <source>
        <dbReference type="SAM" id="MobiDB-lite"/>
    </source>
</evidence>
<gene>
    <name evidence="2" type="ORF">GCM10023191_035080</name>
</gene>
<proteinExistence type="predicted"/>
<feature type="region of interest" description="Disordered" evidence="1">
    <location>
        <begin position="69"/>
        <end position="98"/>
    </location>
</feature>
<protein>
    <submittedName>
        <fullName evidence="2">Uncharacterized protein</fullName>
    </submittedName>
</protein>
<dbReference type="EMBL" id="BAABHF010000019">
    <property type="protein sequence ID" value="GAA4495014.1"/>
    <property type="molecule type" value="Genomic_DNA"/>
</dbReference>
<sequence length="98" mass="10679">MLSGRGTGFLDGEYAAVAGTVRSADRFRVIVRVRFIAAYGNQVAVPERAFADALPPIACRGRIRRPRALGRRELSARPAPPRPQEAAGARTPRRLLRG</sequence>
<reference evidence="3" key="1">
    <citation type="journal article" date="2019" name="Int. J. Syst. Evol. Microbiol.">
        <title>The Global Catalogue of Microorganisms (GCM) 10K type strain sequencing project: providing services to taxonomists for standard genome sequencing and annotation.</title>
        <authorList>
            <consortium name="The Broad Institute Genomics Platform"/>
            <consortium name="The Broad Institute Genome Sequencing Center for Infectious Disease"/>
            <person name="Wu L."/>
            <person name="Ma J."/>
        </authorList>
    </citation>
    <scope>NUCLEOTIDE SEQUENCE [LARGE SCALE GENOMIC DNA]</scope>
    <source>
        <strain evidence="3">JCM 17933</strain>
    </source>
</reference>
<accession>A0ABP8Q191</accession>
<dbReference type="Proteomes" id="UP001500503">
    <property type="component" value="Unassembled WGS sequence"/>
</dbReference>
<name>A0ABP8Q191_9ACTN</name>
<comment type="caution">
    <text evidence="2">The sequence shown here is derived from an EMBL/GenBank/DDBJ whole genome shotgun (WGS) entry which is preliminary data.</text>
</comment>
<evidence type="ECO:0000313" key="3">
    <source>
        <dbReference type="Proteomes" id="UP001500503"/>
    </source>
</evidence>
<organism evidence="2 3">
    <name type="scientific">Actinoallomurus oryzae</name>
    <dbReference type="NCBI Taxonomy" id="502180"/>
    <lineage>
        <taxon>Bacteria</taxon>
        <taxon>Bacillati</taxon>
        <taxon>Actinomycetota</taxon>
        <taxon>Actinomycetes</taxon>
        <taxon>Streptosporangiales</taxon>
        <taxon>Thermomonosporaceae</taxon>
        <taxon>Actinoallomurus</taxon>
    </lineage>
</organism>
<keyword evidence="3" id="KW-1185">Reference proteome</keyword>